<comment type="subcellular location">
    <subcellularLocation>
        <location evidence="2">Endomembrane system</location>
        <topology evidence="2">Multi-pass membrane protein</topology>
    </subcellularLocation>
</comment>
<evidence type="ECO:0000256" key="9">
    <source>
        <dbReference type="ARBA" id="ARBA00023136"/>
    </source>
</evidence>
<reference evidence="13" key="1">
    <citation type="submission" date="2020-07" db="EMBL/GenBank/DDBJ databases">
        <title>Genome sequence and genetic diversity analysis of an under-domesticated orphan crop, white fonio (Digitaria exilis).</title>
        <authorList>
            <person name="Bennetzen J.L."/>
            <person name="Chen S."/>
            <person name="Ma X."/>
            <person name="Wang X."/>
            <person name="Yssel A.E.J."/>
            <person name="Chaluvadi S.R."/>
            <person name="Johnson M."/>
            <person name="Gangashetty P."/>
            <person name="Hamidou F."/>
            <person name="Sanogo M.D."/>
            <person name="Zwaenepoel A."/>
            <person name="Wallace J."/>
            <person name="Van De Peer Y."/>
            <person name="Van Deynze A."/>
        </authorList>
    </citation>
    <scope>NUCLEOTIDE SEQUENCE</scope>
    <source>
        <tissue evidence="13">Leaves</tissue>
    </source>
</reference>
<evidence type="ECO:0000256" key="3">
    <source>
        <dbReference type="ARBA" id="ARBA00004906"/>
    </source>
</evidence>
<comment type="pathway">
    <text evidence="3">Protein modification; protein ubiquitination.</text>
</comment>
<dbReference type="EC" id="2.3.2.27" evidence="4"/>
<evidence type="ECO:0000256" key="6">
    <source>
        <dbReference type="ARBA" id="ARBA00022692"/>
    </source>
</evidence>
<evidence type="ECO:0000256" key="8">
    <source>
        <dbReference type="ARBA" id="ARBA00022989"/>
    </source>
</evidence>
<evidence type="ECO:0000256" key="7">
    <source>
        <dbReference type="ARBA" id="ARBA00022786"/>
    </source>
</evidence>
<sequence>MPVTAHDHEIAESRRYSAGLCITKRTNAALQAGRRSIFHVSFSCLLSSPPLAGMAARLHSHVLTLLLLLLPASTSATYSSLCHFPTAAHDNGSTVSPLPLPWITAGGHFSGGGGDLNFAPGRDYYNRVFSLLCLGTPGTATDDPTVTHVSATLTLEGARRYDVASRHSVSFHLIGYYYSTPTNATAELCMVTSDSFAVRDDGSHIVLHLSVPRPSSLSRPFVTGSLQGAGFNRTALVAYAEDDYAYGQTAPASCPAEAPHGARQVGLFSCSRLRELLGSSYSVEYMPINGTSSSRGYPLQLRHGSMYVNHVHCGANGAVRAYMVFFASLADAFPYNDWERRRGLLVGDEALVAEGLWDSSRNRLCLKACRVVARTPGTSSGAEEEELAVGECGIGVSFWFPAVWSIQDRSVATGMIWNATSNSDGNTSAGVISVSRTWSYMDMSGIKYNYTRVEEARKHYDSMMSSTTPLGKERKKQGRFPGSYSYRDFAFEFSGHRFAGYASPITIGSALVQADELLADAAFQAEEVNKQRLLNVSYTLRYDRTHVSGTNSPQVRHISAEGVYDTKNGTLCMVACQVISDVSPEPDCEVLVTVQFAPMGGATRQRAVGTISSLRNQDDPLFFRALDFVGYGMSVKDMERSSSRMDMESVMLLASTVLSCVFTGLQLRHVKRHPEALPATSVTMLVVLALGNAVPLVLGLQDMYRDSLKRYFAKLMTGGAPGLNEFMQRMTTLLALVLQLRLLQLALSRRLADQAAGKSEDSSSSSSSADAERSTLRICLPLYALGAVAVCVAHLFDGHVGIAAYAGLVLDGFLLPQVVWNAAAGSSPAVRALSPWFYAGGAAIRAAPHAYDAFRKRSYVPSRRASSVYASPRDDLFGVGWDVAVQCGVALLAVLVFLQQRFGGAVLCGLKRRRPGYEMVSSATAQQRQYCRAHPTLVAASAPSRWPFLCLFVEPPPTTTTATRRGPVGEASGEPPSRNLNPRLDPPRSFLDHGEGPRFISGGRPSTADPILPHAVGPKEAIGCGEPYRARLTVEDYGKCQQEGSAWLPLLTSLSSCWISLWLELPVGYGFLPSCESSIAGGRAC</sequence>
<dbReference type="PANTHER" id="PTHR33389">
    <property type="entry name" value="FAMILY PROTEIN, PUTATIVE (DUF2921)-RELATED"/>
    <property type="match status" value="1"/>
</dbReference>
<dbReference type="AlphaFoldDB" id="A0A835ELJ5"/>
<feature type="domain" description="DUF2921" evidence="12">
    <location>
        <begin position="263"/>
        <end position="426"/>
    </location>
</feature>
<protein>
    <recommendedName>
        <fullName evidence="4">RING-type E3 ubiquitin transferase</fullName>
        <ecNumber evidence="4">2.3.2.27</ecNumber>
    </recommendedName>
</protein>
<dbReference type="OrthoDB" id="607498at2759"/>
<dbReference type="Pfam" id="PF25333">
    <property type="entry name" value="DUF2921_N"/>
    <property type="match status" value="2"/>
</dbReference>
<evidence type="ECO:0000256" key="10">
    <source>
        <dbReference type="SAM" id="MobiDB-lite"/>
    </source>
</evidence>
<comment type="caution">
    <text evidence="13">The sequence shown here is derived from an EMBL/GenBank/DDBJ whole genome shotgun (WGS) entry which is preliminary data.</text>
</comment>
<keyword evidence="9" id="KW-0472">Membrane</keyword>
<evidence type="ECO:0000259" key="11">
    <source>
        <dbReference type="Pfam" id="PF11145"/>
    </source>
</evidence>
<dbReference type="GO" id="GO:0012505">
    <property type="term" value="C:endomembrane system"/>
    <property type="evidence" value="ECO:0007669"/>
    <property type="project" value="UniProtKB-SubCell"/>
</dbReference>
<keyword evidence="7" id="KW-0833">Ubl conjugation pathway</keyword>
<name>A0A835ELJ5_9POAL</name>
<keyword evidence="5" id="KW-0808">Transferase</keyword>
<evidence type="ECO:0000256" key="2">
    <source>
        <dbReference type="ARBA" id="ARBA00004127"/>
    </source>
</evidence>
<evidence type="ECO:0000256" key="4">
    <source>
        <dbReference type="ARBA" id="ARBA00012483"/>
    </source>
</evidence>
<proteinExistence type="predicted"/>
<dbReference type="InterPro" id="IPR021319">
    <property type="entry name" value="DUF2921"/>
</dbReference>
<keyword evidence="6" id="KW-0812">Transmembrane</keyword>
<feature type="region of interest" description="Disordered" evidence="10">
    <location>
        <begin position="959"/>
        <end position="986"/>
    </location>
</feature>
<accession>A0A835ELJ5</accession>
<dbReference type="EMBL" id="JACEFO010001882">
    <property type="protein sequence ID" value="KAF8696009.1"/>
    <property type="molecule type" value="Genomic_DNA"/>
</dbReference>
<dbReference type="Pfam" id="PF11145">
    <property type="entry name" value="DUF2921"/>
    <property type="match status" value="1"/>
</dbReference>
<dbReference type="Proteomes" id="UP000636709">
    <property type="component" value="Unassembled WGS sequence"/>
</dbReference>
<organism evidence="13 14">
    <name type="scientific">Digitaria exilis</name>
    <dbReference type="NCBI Taxonomy" id="1010633"/>
    <lineage>
        <taxon>Eukaryota</taxon>
        <taxon>Viridiplantae</taxon>
        <taxon>Streptophyta</taxon>
        <taxon>Embryophyta</taxon>
        <taxon>Tracheophyta</taxon>
        <taxon>Spermatophyta</taxon>
        <taxon>Magnoliopsida</taxon>
        <taxon>Liliopsida</taxon>
        <taxon>Poales</taxon>
        <taxon>Poaceae</taxon>
        <taxon>PACMAD clade</taxon>
        <taxon>Panicoideae</taxon>
        <taxon>Panicodae</taxon>
        <taxon>Paniceae</taxon>
        <taxon>Anthephorinae</taxon>
        <taxon>Digitaria</taxon>
    </lineage>
</organism>
<evidence type="ECO:0000259" key="12">
    <source>
        <dbReference type="Pfam" id="PF25333"/>
    </source>
</evidence>
<feature type="domain" description="SWEET-like" evidence="11">
    <location>
        <begin position="638"/>
        <end position="906"/>
    </location>
</feature>
<feature type="domain" description="DUF2921" evidence="12">
    <location>
        <begin position="457"/>
        <end position="626"/>
    </location>
</feature>
<evidence type="ECO:0000313" key="13">
    <source>
        <dbReference type="EMBL" id="KAF8696009.1"/>
    </source>
</evidence>
<comment type="catalytic activity">
    <reaction evidence="1">
        <text>S-ubiquitinyl-[E2 ubiquitin-conjugating enzyme]-L-cysteine + [acceptor protein]-L-lysine = [E2 ubiquitin-conjugating enzyme]-L-cysteine + N(6)-ubiquitinyl-[acceptor protein]-L-lysine.</text>
        <dbReference type="EC" id="2.3.2.27"/>
    </reaction>
</comment>
<dbReference type="InterPro" id="IPR057425">
    <property type="entry name" value="DUF2921_N"/>
</dbReference>
<evidence type="ECO:0000256" key="5">
    <source>
        <dbReference type="ARBA" id="ARBA00022679"/>
    </source>
</evidence>
<dbReference type="PANTHER" id="PTHR33389:SF33">
    <property type="entry name" value="DUF2921 FAMILY PROTEIN"/>
    <property type="match status" value="1"/>
</dbReference>
<keyword evidence="8" id="KW-1133">Transmembrane helix</keyword>
<gene>
    <name evidence="13" type="ORF">HU200_036890</name>
</gene>
<evidence type="ECO:0000256" key="1">
    <source>
        <dbReference type="ARBA" id="ARBA00000900"/>
    </source>
</evidence>
<dbReference type="GO" id="GO:0061630">
    <property type="term" value="F:ubiquitin protein ligase activity"/>
    <property type="evidence" value="ECO:0007669"/>
    <property type="project" value="UniProtKB-EC"/>
</dbReference>
<keyword evidence="14" id="KW-1185">Reference proteome</keyword>
<evidence type="ECO:0000313" key="14">
    <source>
        <dbReference type="Proteomes" id="UP000636709"/>
    </source>
</evidence>